<dbReference type="WBParaSite" id="RSKR_0000870500.1">
    <property type="protein sequence ID" value="RSKR_0000870500.1"/>
    <property type="gene ID" value="RSKR_0000870500"/>
</dbReference>
<accession>A0AC35U8C6</accession>
<organism evidence="1 2">
    <name type="scientific">Rhabditophanes sp. KR3021</name>
    <dbReference type="NCBI Taxonomy" id="114890"/>
    <lineage>
        <taxon>Eukaryota</taxon>
        <taxon>Metazoa</taxon>
        <taxon>Ecdysozoa</taxon>
        <taxon>Nematoda</taxon>
        <taxon>Chromadorea</taxon>
        <taxon>Rhabditida</taxon>
        <taxon>Tylenchina</taxon>
        <taxon>Panagrolaimomorpha</taxon>
        <taxon>Strongyloidoidea</taxon>
        <taxon>Alloionematidae</taxon>
        <taxon>Rhabditophanes</taxon>
    </lineage>
</organism>
<evidence type="ECO:0000313" key="1">
    <source>
        <dbReference type="Proteomes" id="UP000095286"/>
    </source>
</evidence>
<proteinExistence type="predicted"/>
<protein>
    <submittedName>
        <fullName evidence="2">Alpha-1,6-mannosyl-glycoprotein 2-beta-N-acetylglucosaminyltransferase</fullName>
    </submittedName>
</protein>
<sequence>MTGFRKPIRIYMFLCLGACCYILFNAFGTNGPTNINEQDDPTIQSPLHLNYPQPQLQNELQPPPSLLSTSAVEEGNVMASPRNKVAYSDEYAGLPPKEIVRVVEYINEGYIMLNKDKFGGLDVSYTIVVQVHERVDYLEILINSLEKVVGINKTLVIFSHDSHVKSIDNLIYNISFCRVLQIHYPFSLQLFPNIFPGTDVNDCPAEMTKQKALKEKCLSVNQSDTYGHFRSKKLSQIKQHWWWKLNYVFGKIMPKYNLAGQVILIEEDHYVMPDMLHMLDEMNEQRGKLCPDCNIMSLGAYKVDSKQYVKNINVMTVTPWYSSLHNMGMVVNMNMWHEISRCSEKFCTFDDYNWDWTLLFMSKSCMTTPMEVLSALAPRIIHIGDCGVHKHDCHTQKSLDLASQLVDISKHLLFGKNLSIGKVTKKSPKPPKPNGGWKDVRDHFLCFHNSVSMPYNKNNSFYGSKYSELNKDPLIFPFMKLKELEQL</sequence>
<dbReference type="Proteomes" id="UP000095286">
    <property type="component" value="Unplaced"/>
</dbReference>
<reference evidence="2" key="1">
    <citation type="submission" date="2016-11" db="UniProtKB">
        <authorList>
            <consortium name="WormBaseParasite"/>
        </authorList>
    </citation>
    <scope>IDENTIFICATION</scope>
    <source>
        <strain evidence="2">KR3021</strain>
    </source>
</reference>
<evidence type="ECO:0000313" key="2">
    <source>
        <dbReference type="WBParaSite" id="RSKR_0000870500.1"/>
    </source>
</evidence>
<name>A0AC35U8C6_9BILA</name>